<reference evidence="11" key="3">
    <citation type="submission" date="2016-06" db="UniProtKB">
        <authorList>
            <consortium name="WormBaseParasite"/>
        </authorList>
    </citation>
    <scope>IDENTIFICATION</scope>
</reference>
<feature type="region of interest" description="Disordered" evidence="8">
    <location>
        <begin position="531"/>
        <end position="551"/>
    </location>
</feature>
<dbReference type="GO" id="GO:0031902">
    <property type="term" value="C:late endosome membrane"/>
    <property type="evidence" value="ECO:0007669"/>
    <property type="project" value="UniProtKB-SubCell"/>
</dbReference>
<evidence type="ECO:0000259" key="9">
    <source>
        <dbReference type="PROSITE" id="PS51837"/>
    </source>
</evidence>
<evidence type="ECO:0000256" key="7">
    <source>
        <dbReference type="ARBA" id="ARBA00023136"/>
    </source>
</evidence>
<evidence type="ECO:0000256" key="5">
    <source>
        <dbReference type="ARBA" id="ARBA00022723"/>
    </source>
</evidence>
<dbReference type="GO" id="GO:0005765">
    <property type="term" value="C:lysosomal membrane"/>
    <property type="evidence" value="ECO:0007669"/>
    <property type="project" value="UniProtKB-SubCell"/>
</dbReference>
<feature type="region of interest" description="Disordered" evidence="8">
    <location>
        <begin position="567"/>
        <end position="618"/>
    </location>
</feature>
<keyword evidence="6" id="KW-0862">Zinc</keyword>
<feature type="compositionally biased region" description="Basic and acidic residues" evidence="8">
    <location>
        <begin position="594"/>
        <end position="618"/>
    </location>
</feature>
<evidence type="ECO:0000313" key="10">
    <source>
        <dbReference type="Proteomes" id="UP000050741"/>
    </source>
</evidence>
<evidence type="ECO:0000256" key="6">
    <source>
        <dbReference type="ARBA" id="ARBA00022833"/>
    </source>
</evidence>
<feature type="region of interest" description="Disordered" evidence="8">
    <location>
        <begin position="337"/>
        <end position="370"/>
    </location>
</feature>
<evidence type="ECO:0000256" key="2">
    <source>
        <dbReference type="ARBA" id="ARBA00004481"/>
    </source>
</evidence>
<keyword evidence="7" id="KW-0472">Membrane</keyword>
<keyword evidence="5" id="KW-0479">Metal-binding</keyword>
<comment type="subcellular location">
    <subcellularLocation>
        <location evidence="2">Endosome membrane</location>
        <topology evidence="2">Peripheral membrane protein</topology>
    </subcellularLocation>
    <subcellularLocation>
        <location evidence="1">Late endosome membrane</location>
    </subcellularLocation>
    <subcellularLocation>
        <location evidence="3">Lysosome membrane</location>
        <topology evidence="3">Peripheral membrane protein</topology>
        <orientation evidence="3">Cytoplasmic side</orientation>
    </subcellularLocation>
</comment>
<evidence type="ECO:0000256" key="1">
    <source>
        <dbReference type="ARBA" id="ARBA00004414"/>
    </source>
</evidence>
<proteinExistence type="inferred from homology"/>
<evidence type="ECO:0000313" key="11">
    <source>
        <dbReference type="WBParaSite" id="GPLIN_000923500"/>
    </source>
</evidence>
<feature type="compositionally biased region" description="Polar residues" evidence="8">
    <location>
        <begin position="70"/>
        <end position="99"/>
    </location>
</feature>
<dbReference type="Pfam" id="PF10601">
    <property type="entry name" value="zf-LITAF-like"/>
    <property type="match status" value="1"/>
</dbReference>
<feature type="region of interest" description="Disordered" evidence="8">
    <location>
        <begin position="1"/>
        <end position="101"/>
    </location>
</feature>
<evidence type="ECO:0000256" key="4">
    <source>
        <dbReference type="ARBA" id="ARBA00005975"/>
    </source>
</evidence>
<name>A0A183C8N9_GLOPA</name>
<evidence type="ECO:0000256" key="8">
    <source>
        <dbReference type="SAM" id="MobiDB-lite"/>
    </source>
</evidence>
<keyword evidence="10" id="KW-1185">Reference proteome</keyword>
<dbReference type="Proteomes" id="UP000050741">
    <property type="component" value="Unassembled WGS sequence"/>
</dbReference>
<dbReference type="InterPro" id="IPR006629">
    <property type="entry name" value="LITAF"/>
</dbReference>
<accession>A0A183C8N9</accession>
<dbReference type="WBParaSite" id="GPLIN_000923500">
    <property type="protein sequence ID" value="GPLIN_000923500"/>
    <property type="gene ID" value="GPLIN_000923500"/>
</dbReference>
<dbReference type="SMART" id="SM00714">
    <property type="entry name" value="LITAF"/>
    <property type="match status" value="1"/>
</dbReference>
<organism evidence="10 11">
    <name type="scientific">Globodera pallida</name>
    <name type="common">Potato cyst nematode worm</name>
    <name type="synonym">Heterodera pallida</name>
    <dbReference type="NCBI Taxonomy" id="36090"/>
    <lineage>
        <taxon>Eukaryota</taxon>
        <taxon>Metazoa</taxon>
        <taxon>Ecdysozoa</taxon>
        <taxon>Nematoda</taxon>
        <taxon>Chromadorea</taxon>
        <taxon>Rhabditida</taxon>
        <taxon>Tylenchina</taxon>
        <taxon>Tylenchomorpha</taxon>
        <taxon>Tylenchoidea</taxon>
        <taxon>Heteroderidae</taxon>
        <taxon>Heteroderinae</taxon>
        <taxon>Globodera</taxon>
    </lineage>
</organism>
<dbReference type="PROSITE" id="PS51837">
    <property type="entry name" value="LITAF"/>
    <property type="match status" value="1"/>
</dbReference>
<feature type="compositionally biased region" description="Low complexity" evidence="8">
    <location>
        <begin position="50"/>
        <end position="69"/>
    </location>
</feature>
<dbReference type="GO" id="GO:0008270">
    <property type="term" value="F:zinc ion binding"/>
    <property type="evidence" value="ECO:0007669"/>
    <property type="project" value="TreeGrafter"/>
</dbReference>
<feature type="compositionally biased region" description="Basic and acidic residues" evidence="8">
    <location>
        <begin position="337"/>
        <end position="346"/>
    </location>
</feature>
<dbReference type="PANTHER" id="PTHR23292">
    <property type="entry name" value="LIPOPOLYSACCHARIDE-INDUCED TUMOR NECROSIS FACTOR-ALPHA FACTOR"/>
    <property type="match status" value="1"/>
</dbReference>
<evidence type="ECO:0000256" key="3">
    <source>
        <dbReference type="ARBA" id="ARBA00004630"/>
    </source>
</evidence>
<feature type="compositionally biased region" description="Polar residues" evidence="8">
    <location>
        <begin position="1"/>
        <end position="27"/>
    </location>
</feature>
<dbReference type="AlphaFoldDB" id="A0A183C8N9"/>
<reference evidence="10" key="2">
    <citation type="submission" date="2014-05" db="EMBL/GenBank/DDBJ databases">
        <title>The genome and life-stage specific transcriptomes of Globodera pallida elucidate key aspects of plant parasitism by a cyst nematode.</title>
        <authorList>
            <person name="Cotton J.A."/>
            <person name="Lilley C.J."/>
            <person name="Jones L.M."/>
            <person name="Kikuchi T."/>
            <person name="Reid A.J."/>
            <person name="Thorpe P."/>
            <person name="Tsai I.J."/>
            <person name="Beasley H."/>
            <person name="Blok V."/>
            <person name="Cock P.J.A."/>
            <person name="Van den Akker S.E."/>
            <person name="Holroyd N."/>
            <person name="Hunt M."/>
            <person name="Mantelin S."/>
            <person name="Naghra H."/>
            <person name="Pain A."/>
            <person name="Palomares-Rius J.E."/>
            <person name="Zarowiecki M."/>
            <person name="Berriman M."/>
            <person name="Jones J.T."/>
            <person name="Urwin P.E."/>
        </authorList>
    </citation>
    <scope>NUCLEOTIDE SEQUENCE [LARGE SCALE GENOMIC DNA]</scope>
    <source>
        <strain evidence="10">Lindley</strain>
    </source>
</reference>
<comment type="similarity">
    <text evidence="4">Belongs to the CDIP1/LITAF family.</text>
</comment>
<sequence length="618" mass="67923">MNQFQSANNLHLPNPQQSHQSQAQILSGQMYPGFVEPPPPYGATAPMLEPSPSSSVGGSRSSSSSTTGGYHQQNSADKFQSQQQQPTTVTNNSGGQQQPLPYFQRQVPSQPLPAATSESPILPPGAVPFSSPPPPVQFVYSPSNVSIGHAFPVGGANVPNQAQSVKMIIAVPLGPHEVQLYCSNCRQTVRTRVVRRPGLLTWLICGALALVGCWPCCMLPFCAQSCQDVEHFCVNYGNGQQMSYPYQTLYTWPPFNDRANQAYLYGNILMPPAVSQNTQLFDYAPSVGQHTRNLHTEWQRYVARLEQDKRSILERNVQLEAENAALKAEISQLEAKNNERTWRDNGEGPPNFAEMDERPKESQRPSEQQMHAISKECELLMTSPGIDVAVGGGTVNDQLTIGICRNSPMSIKSKRLRLKSRDEHQDTPPNGGRPKDDDDHIRHIVSILEKHSPRKQRRESLSLVAKSLEEDSGGGGDGEDGAIECIGIVQMATSLFTAADTAFPPPPITPPPPTERPLIATKMFETTTAAAATTDENAYKPRLPNDPSNDSEEIVFVDDVCRSKWLPSMTKREPPTEGEEIVLGNERGEEEEAIAVRRQAEEAHSVKPQKLKEEPGLI</sequence>
<dbReference type="InterPro" id="IPR037519">
    <property type="entry name" value="LITAF_fam"/>
</dbReference>
<feature type="domain" description="LITAF" evidence="9">
    <location>
        <begin position="162"/>
        <end position="247"/>
    </location>
</feature>
<reference evidence="10" key="1">
    <citation type="submission" date="2013-12" db="EMBL/GenBank/DDBJ databases">
        <authorList>
            <person name="Aslett M."/>
        </authorList>
    </citation>
    <scope>NUCLEOTIDE SEQUENCE [LARGE SCALE GENOMIC DNA]</scope>
    <source>
        <strain evidence="10">Lindley</strain>
    </source>
</reference>
<feature type="region of interest" description="Disordered" evidence="8">
    <location>
        <begin position="412"/>
        <end position="439"/>
    </location>
</feature>
<protein>
    <submittedName>
        <fullName evidence="11">LITAF domain-containing protein</fullName>
    </submittedName>
</protein>
<dbReference type="PANTHER" id="PTHR23292:SF6">
    <property type="entry name" value="FI16602P1-RELATED"/>
    <property type="match status" value="1"/>
</dbReference>
<feature type="compositionally biased region" description="Basic and acidic residues" evidence="8">
    <location>
        <begin position="355"/>
        <end position="364"/>
    </location>
</feature>